<dbReference type="EMBL" id="BSNM01000014">
    <property type="protein sequence ID" value="GLQ31679.1"/>
    <property type="molecule type" value="Genomic_DNA"/>
</dbReference>
<dbReference type="GO" id="GO:0005829">
    <property type="term" value="C:cytosol"/>
    <property type="evidence" value="ECO:0007669"/>
    <property type="project" value="TreeGrafter"/>
</dbReference>
<accession>A0AA37W7W6</accession>
<dbReference type="PANTHER" id="PTHR38099">
    <property type="entry name" value="LARGE RIBOSOMAL RNA SUBUNIT ACCUMULATION PROTEIN YCED"/>
    <property type="match status" value="1"/>
</dbReference>
<comment type="similarity">
    <text evidence="2">Belongs to the DUF177 domain family.</text>
</comment>
<dbReference type="AlphaFoldDB" id="A0AA37W7W6"/>
<evidence type="ECO:0000313" key="7">
    <source>
        <dbReference type="Proteomes" id="UP001161389"/>
    </source>
</evidence>
<dbReference type="InterPro" id="IPR003772">
    <property type="entry name" value="YceD"/>
</dbReference>
<dbReference type="PANTHER" id="PTHR38099:SF1">
    <property type="entry name" value="LARGE RIBOSOMAL RNA SUBUNIT ACCUMULATION PROTEIN YCED"/>
    <property type="match status" value="1"/>
</dbReference>
<dbReference type="Proteomes" id="UP001161389">
    <property type="component" value="Unassembled WGS sequence"/>
</dbReference>
<evidence type="ECO:0000256" key="2">
    <source>
        <dbReference type="ARBA" id="ARBA00010740"/>
    </source>
</evidence>
<dbReference type="GO" id="GO:0042254">
    <property type="term" value="P:ribosome biogenesis"/>
    <property type="evidence" value="ECO:0007669"/>
    <property type="project" value="UniProtKB-KW"/>
</dbReference>
<comment type="function">
    <text evidence="1">Plays a role in synthesis, processing and/or stability of 23S rRNA.</text>
</comment>
<keyword evidence="7" id="KW-1185">Reference proteome</keyword>
<gene>
    <name evidence="6" type="ORF">GCM10007876_21580</name>
</gene>
<reference evidence="6" key="1">
    <citation type="journal article" date="2014" name="Int. J. Syst. Evol. Microbiol.">
        <title>Complete genome sequence of Corynebacterium casei LMG S-19264T (=DSM 44701T), isolated from a smear-ripened cheese.</title>
        <authorList>
            <consortium name="US DOE Joint Genome Institute (JGI-PGF)"/>
            <person name="Walter F."/>
            <person name="Albersmeier A."/>
            <person name="Kalinowski J."/>
            <person name="Ruckert C."/>
        </authorList>
    </citation>
    <scope>NUCLEOTIDE SEQUENCE</scope>
    <source>
        <strain evidence="6">NBRC 110071</strain>
    </source>
</reference>
<evidence type="ECO:0000256" key="4">
    <source>
        <dbReference type="ARBA" id="ARBA00022517"/>
    </source>
</evidence>
<evidence type="ECO:0000256" key="1">
    <source>
        <dbReference type="ARBA" id="ARBA00002868"/>
    </source>
</evidence>
<dbReference type="RefSeq" id="WP_284381365.1">
    <property type="nucleotide sequence ID" value="NZ_BSNM01000014.1"/>
</dbReference>
<comment type="caution">
    <text evidence="6">The sequence shown here is derived from an EMBL/GenBank/DDBJ whole genome shotgun (WGS) entry which is preliminary data.</text>
</comment>
<evidence type="ECO:0000256" key="5">
    <source>
        <dbReference type="ARBA" id="ARBA00031841"/>
    </source>
</evidence>
<reference evidence="6" key="2">
    <citation type="submission" date="2023-01" db="EMBL/GenBank/DDBJ databases">
        <title>Draft genome sequence of Litoribrevibacter albus strain NBRC 110071.</title>
        <authorList>
            <person name="Sun Q."/>
            <person name="Mori K."/>
        </authorList>
    </citation>
    <scope>NUCLEOTIDE SEQUENCE</scope>
    <source>
        <strain evidence="6">NBRC 110071</strain>
    </source>
</reference>
<evidence type="ECO:0000256" key="3">
    <source>
        <dbReference type="ARBA" id="ARBA00015716"/>
    </source>
</evidence>
<organism evidence="6 7">
    <name type="scientific">Litoribrevibacter albus</name>
    <dbReference type="NCBI Taxonomy" id="1473156"/>
    <lineage>
        <taxon>Bacteria</taxon>
        <taxon>Pseudomonadati</taxon>
        <taxon>Pseudomonadota</taxon>
        <taxon>Gammaproteobacteria</taxon>
        <taxon>Oceanospirillales</taxon>
        <taxon>Oceanospirillaceae</taxon>
        <taxon>Litoribrevibacter</taxon>
    </lineage>
</organism>
<proteinExistence type="inferred from homology"/>
<sequence length="176" mass="19426">MSKSSLPDYVNPRRLAVQGMALEGQISADSFKRIAEVATITSQGVEVSLKFFCDEENFKVISGTVEVELDLDCQRCLSPVNVKVISDFEVAIAASDESAKNIPKHYEPVIVEEDTLELVPLIEEELILALPMHAYHDDCDVQMSFGETELDAAEVEETTPNPFHVLANLKVGKSKN</sequence>
<protein>
    <recommendedName>
        <fullName evidence="3">Large ribosomal RNA subunit accumulation protein YceD</fullName>
    </recommendedName>
    <alternativeName>
        <fullName evidence="5">23S rRNA accumulation protein YceD</fullName>
    </alternativeName>
</protein>
<dbReference type="InterPro" id="IPR039255">
    <property type="entry name" value="YceD_bac"/>
</dbReference>
<dbReference type="Pfam" id="PF02620">
    <property type="entry name" value="YceD"/>
    <property type="match status" value="1"/>
</dbReference>
<keyword evidence="4" id="KW-0690">Ribosome biogenesis</keyword>
<name>A0AA37W7W6_9GAMM</name>
<evidence type="ECO:0000313" key="6">
    <source>
        <dbReference type="EMBL" id="GLQ31679.1"/>
    </source>
</evidence>